<dbReference type="PANTHER" id="PTHR11360">
    <property type="entry name" value="MONOCARBOXYLATE TRANSPORTER"/>
    <property type="match status" value="1"/>
</dbReference>
<evidence type="ECO:0000256" key="4">
    <source>
        <dbReference type="ARBA" id="ARBA00022989"/>
    </source>
</evidence>
<evidence type="ECO:0000256" key="6">
    <source>
        <dbReference type="SAM" id="Phobius"/>
    </source>
</evidence>
<evidence type="ECO:0000313" key="9">
    <source>
        <dbReference type="Proteomes" id="UP001491552"/>
    </source>
</evidence>
<keyword evidence="5 6" id="KW-0472">Membrane</keyword>
<protein>
    <submittedName>
        <fullName evidence="8">MFS transporter</fullName>
    </submittedName>
</protein>
<dbReference type="Proteomes" id="UP001491552">
    <property type="component" value="Unassembled WGS sequence"/>
</dbReference>
<feature type="transmembrane region" description="Helical" evidence="6">
    <location>
        <begin position="131"/>
        <end position="152"/>
    </location>
</feature>
<evidence type="ECO:0000256" key="3">
    <source>
        <dbReference type="ARBA" id="ARBA00022692"/>
    </source>
</evidence>
<proteinExistence type="predicted"/>
<feature type="transmembrane region" description="Helical" evidence="6">
    <location>
        <begin position="259"/>
        <end position="280"/>
    </location>
</feature>
<dbReference type="InterPro" id="IPR036259">
    <property type="entry name" value="MFS_trans_sf"/>
</dbReference>
<dbReference type="Gene3D" id="1.20.1250.20">
    <property type="entry name" value="MFS general substrate transporter like domains"/>
    <property type="match status" value="1"/>
</dbReference>
<name>A0ABV1G9X4_9FIRM</name>
<dbReference type="InterPro" id="IPR011701">
    <property type="entry name" value="MFS"/>
</dbReference>
<organism evidence="8 9">
    <name type="scientific">Faecousia intestinalis</name>
    <dbReference type="NCBI Taxonomy" id="3133167"/>
    <lineage>
        <taxon>Bacteria</taxon>
        <taxon>Bacillati</taxon>
        <taxon>Bacillota</taxon>
        <taxon>Clostridia</taxon>
        <taxon>Eubacteriales</taxon>
        <taxon>Oscillospiraceae</taxon>
        <taxon>Faecousia</taxon>
    </lineage>
</organism>
<feature type="transmembrane region" description="Helical" evidence="6">
    <location>
        <begin position="167"/>
        <end position="185"/>
    </location>
</feature>
<evidence type="ECO:0000313" key="8">
    <source>
        <dbReference type="EMBL" id="MEQ2512194.1"/>
    </source>
</evidence>
<dbReference type="PROSITE" id="PS50850">
    <property type="entry name" value="MFS"/>
    <property type="match status" value="1"/>
</dbReference>
<feature type="transmembrane region" description="Helical" evidence="6">
    <location>
        <begin position="47"/>
        <end position="67"/>
    </location>
</feature>
<feature type="domain" description="Major facilitator superfamily (MFS) profile" evidence="7">
    <location>
        <begin position="6"/>
        <end position="406"/>
    </location>
</feature>
<dbReference type="Pfam" id="PF07690">
    <property type="entry name" value="MFS_1"/>
    <property type="match status" value="1"/>
</dbReference>
<reference evidence="8 9" key="1">
    <citation type="submission" date="2024-03" db="EMBL/GenBank/DDBJ databases">
        <title>Human intestinal bacterial collection.</title>
        <authorList>
            <person name="Pauvert C."/>
            <person name="Hitch T.C.A."/>
            <person name="Clavel T."/>
        </authorList>
    </citation>
    <scope>NUCLEOTIDE SEQUENCE [LARGE SCALE GENOMIC DNA]</scope>
    <source>
        <strain evidence="8 9">CLA-AA-H192</strain>
    </source>
</reference>
<comment type="subcellular location">
    <subcellularLocation>
        <location evidence="1">Cell membrane</location>
        <topology evidence="1">Multi-pass membrane protein</topology>
    </subcellularLocation>
</comment>
<dbReference type="InterPro" id="IPR020846">
    <property type="entry name" value="MFS_dom"/>
</dbReference>
<evidence type="ECO:0000256" key="2">
    <source>
        <dbReference type="ARBA" id="ARBA00022448"/>
    </source>
</evidence>
<dbReference type="InterPro" id="IPR050327">
    <property type="entry name" value="Proton-linked_MCT"/>
</dbReference>
<dbReference type="SUPFAM" id="SSF103473">
    <property type="entry name" value="MFS general substrate transporter"/>
    <property type="match status" value="1"/>
</dbReference>
<keyword evidence="4 6" id="KW-1133">Transmembrane helix</keyword>
<dbReference type="EMBL" id="JBBMFF010000263">
    <property type="protein sequence ID" value="MEQ2512194.1"/>
    <property type="molecule type" value="Genomic_DNA"/>
</dbReference>
<feature type="transmembrane region" description="Helical" evidence="6">
    <location>
        <begin position="74"/>
        <end position="93"/>
    </location>
</feature>
<dbReference type="RefSeq" id="WP_349136879.1">
    <property type="nucleotide sequence ID" value="NZ_JBBMFF010000263.1"/>
</dbReference>
<feature type="transmembrane region" description="Helical" evidence="6">
    <location>
        <begin position="316"/>
        <end position="337"/>
    </location>
</feature>
<keyword evidence="9" id="KW-1185">Reference proteome</keyword>
<feature type="transmembrane region" description="Helical" evidence="6">
    <location>
        <begin position="383"/>
        <end position="402"/>
    </location>
</feature>
<gene>
    <name evidence="8" type="ORF">WMO66_13240</name>
</gene>
<feature type="transmembrane region" description="Helical" evidence="6">
    <location>
        <begin position="7"/>
        <end position="27"/>
    </location>
</feature>
<evidence type="ECO:0000256" key="5">
    <source>
        <dbReference type="ARBA" id="ARBA00023136"/>
    </source>
</evidence>
<evidence type="ECO:0000259" key="7">
    <source>
        <dbReference type="PROSITE" id="PS50850"/>
    </source>
</evidence>
<feature type="transmembrane region" description="Helical" evidence="6">
    <location>
        <begin position="292"/>
        <end position="310"/>
    </location>
</feature>
<comment type="caution">
    <text evidence="8">The sequence shown here is derived from an EMBL/GenBank/DDBJ whole genome shotgun (WGS) entry which is preliminary data.</text>
</comment>
<feature type="transmembrane region" description="Helical" evidence="6">
    <location>
        <begin position="349"/>
        <end position="371"/>
    </location>
</feature>
<evidence type="ECO:0000256" key="1">
    <source>
        <dbReference type="ARBA" id="ARBA00004651"/>
    </source>
</evidence>
<keyword evidence="2" id="KW-0813">Transport</keyword>
<accession>A0ABV1G9X4</accession>
<feature type="transmembrane region" description="Helical" evidence="6">
    <location>
        <begin position="222"/>
        <end position="239"/>
    </location>
</feature>
<sequence length="410" mass="43455">MRSASRWIYVAVGCVVLLFSGLVYAWSVLSGPIAAEFPRWTTAQLSLTFTIVMSFFCLGGLTCGALSARISPRIFLWISALLFLAGFLLTAGMRSLPMLYVGFGVVCGLASGFSYNAVLGTVGAWFPDKQGLVSGILLMGFGLSSFLIGKLYQRFTPVTVGSWRRSFVVLGIITAVLVAACGFLLRRPGTDFTPPPAAKKKRYANPVAEELGTAAMLRRPAFWLYYLWAVLLSAAGLALVSQSTSIAREIGRTVSPGGITTAVGMISLANAAGRVVLGGLFDRLGRSRTMQLVGGIFLLTGLVLIGALKLGSFPLLIVGFLLGGMAYGGVTPANAAFVSSYYGMRHYAVNLSVVVTNLLFASFGSTIAGALYDATGSYLSTDAMILVLAVLSAAVSFGIDLCDRRMLKRR</sequence>
<feature type="transmembrane region" description="Helical" evidence="6">
    <location>
        <begin position="99"/>
        <end position="119"/>
    </location>
</feature>
<keyword evidence="3 6" id="KW-0812">Transmembrane</keyword>